<dbReference type="PRINTS" id="PR00035">
    <property type="entry name" value="HTHGNTR"/>
</dbReference>
<evidence type="ECO:0000259" key="4">
    <source>
        <dbReference type="PROSITE" id="PS50949"/>
    </source>
</evidence>
<evidence type="ECO:0000256" key="1">
    <source>
        <dbReference type="ARBA" id="ARBA00023015"/>
    </source>
</evidence>
<dbReference type="GO" id="GO:0003700">
    <property type="term" value="F:DNA-binding transcription factor activity"/>
    <property type="evidence" value="ECO:0007669"/>
    <property type="project" value="InterPro"/>
</dbReference>
<dbReference type="EMBL" id="VSIY01000009">
    <property type="protein sequence ID" value="TYB81101.1"/>
    <property type="molecule type" value="Genomic_DNA"/>
</dbReference>
<dbReference type="Gene3D" id="1.10.10.10">
    <property type="entry name" value="Winged helix-like DNA-binding domain superfamily/Winged helix DNA-binding domain"/>
    <property type="match status" value="1"/>
</dbReference>
<keyword evidence="1" id="KW-0805">Transcription regulation</keyword>
<sequence length="243" mass="27297">MTSDSPTSTPLESMPRPPLIHVAVQQSLKDYIEANDMRPGQAMPSESFLARQLGVGRNSVREAIKALESLGILETRRGIGVFVKEFSFAPLLDNLAFGMRDSLRDVGELREIRRVLETGLIGQTIEVIGDDDIAALRDVTARMKARAEKHESFAAEDQEFHQLLFRCQNNRMLNALIDIFWSAFAKASQFHGMDNDDPLATWADHHAIVEAIARRDAEDARRRLDEHYEGLARVIARYSPNPG</sequence>
<dbReference type="PANTHER" id="PTHR43537:SF5">
    <property type="entry name" value="UXU OPERON TRANSCRIPTIONAL REGULATOR"/>
    <property type="match status" value="1"/>
</dbReference>
<dbReference type="SUPFAM" id="SSF48008">
    <property type="entry name" value="GntR ligand-binding domain-like"/>
    <property type="match status" value="1"/>
</dbReference>
<dbReference type="InterPro" id="IPR011711">
    <property type="entry name" value="GntR_C"/>
</dbReference>
<keyword evidence="2" id="KW-0238">DNA-binding</keyword>
<dbReference type="Proteomes" id="UP000322080">
    <property type="component" value="Unassembled WGS sequence"/>
</dbReference>
<evidence type="ECO:0000256" key="2">
    <source>
        <dbReference type="ARBA" id="ARBA00023125"/>
    </source>
</evidence>
<dbReference type="PANTHER" id="PTHR43537">
    <property type="entry name" value="TRANSCRIPTIONAL REGULATOR, GNTR FAMILY"/>
    <property type="match status" value="1"/>
</dbReference>
<dbReference type="InterPro" id="IPR008920">
    <property type="entry name" value="TF_FadR/GntR_C"/>
</dbReference>
<dbReference type="SMART" id="SM00895">
    <property type="entry name" value="FCD"/>
    <property type="match status" value="1"/>
</dbReference>
<dbReference type="AlphaFoldDB" id="A0A5D0RJL8"/>
<dbReference type="CDD" id="cd07377">
    <property type="entry name" value="WHTH_GntR"/>
    <property type="match status" value="1"/>
</dbReference>
<dbReference type="InterPro" id="IPR036390">
    <property type="entry name" value="WH_DNA-bd_sf"/>
</dbReference>
<keyword evidence="3" id="KW-0804">Transcription</keyword>
<feature type="domain" description="HTH gntR-type" evidence="4">
    <location>
        <begin position="18"/>
        <end position="86"/>
    </location>
</feature>
<organism evidence="5 6">
    <name type="scientific">Maritimibacter fusiformis</name>
    <dbReference type="NCBI Taxonomy" id="2603819"/>
    <lineage>
        <taxon>Bacteria</taxon>
        <taxon>Pseudomonadati</taxon>
        <taxon>Pseudomonadota</taxon>
        <taxon>Alphaproteobacteria</taxon>
        <taxon>Rhodobacterales</taxon>
        <taxon>Roseobacteraceae</taxon>
        <taxon>Maritimibacter</taxon>
    </lineage>
</organism>
<accession>A0A5D0RJL8</accession>
<dbReference type="Pfam" id="PF07729">
    <property type="entry name" value="FCD"/>
    <property type="match status" value="1"/>
</dbReference>
<dbReference type="Pfam" id="PF00392">
    <property type="entry name" value="GntR"/>
    <property type="match status" value="1"/>
</dbReference>
<reference evidence="5 6" key="1">
    <citation type="submission" date="2019-08" db="EMBL/GenBank/DDBJ databases">
        <title>Identification of a novel species of the genus Boseongicola.</title>
        <authorList>
            <person name="Zhang X.-Q."/>
        </authorList>
    </citation>
    <scope>NUCLEOTIDE SEQUENCE [LARGE SCALE GENOMIC DNA]</scope>
    <source>
        <strain evidence="5 6">HY14</strain>
    </source>
</reference>
<keyword evidence="6" id="KW-1185">Reference proteome</keyword>
<evidence type="ECO:0000313" key="5">
    <source>
        <dbReference type="EMBL" id="TYB81101.1"/>
    </source>
</evidence>
<dbReference type="PROSITE" id="PS50949">
    <property type="entry name" value="HTH_GNTR"/>
    <property type="match status" value="1"/>
</dbReference>
<dbReference type="SMART" id="SM00345">
    <property type="entry name" value="HTH_GNTR"/>
    <property type="match status" value="1"/>
</dbReference>
<dbReference type="Gene3D" id="1.20.120.530">
    <property type="entry name" value="GntR ligand-binding domain-like"/>
    <property type="match status" value="1"/>
</dbReference>
<dbReference type="InterPro" id="IPR036388">
    <property type="entry name" value="WH-like_DNA-bd_sf"/>
</dbReference>
<protein>
    <submittedName>
        <fullName evidence="5">FadR family transcriptional regulator</fullName>
    </submittedName>
</protein>
<dbReference type="SUPFAM" id="SSF46785">
    <property type="entry name" value="Winged helix' DNA-binding domain"/>
    <property type="match status" value="1"/>
</dbReference>
<evidence type="ECO:0000313" key="6">
    <source>
        <dbReference type="Proteomes" id="UP000322080"/>
    </source>
</evidence>
<dbReference type="InterPro" id="IPR000524">
    <property type="entry name" value="Tscrpt_reg_HTH_GntR"/>
</dbReference>
<dbReference type="GO" id="GO:0003677">
    <property type="term" value="F:DNA binding"/>
    <property type="evidence" value="ECO:0007669"/>
    <property type="project" value="UniProtKB-KW"/>
</dbReference>
<comment type="caution">
    <text evidence="5">The sequence shown here is derived from an EMBL/GenBank/DDBJ whole genome shotgun (WGS) entry which is preliminary data.</text>
</comment>
<gene>
    <name evidence="5" type="ORF">FVF75_11730</name>
</gene>
<proteinExistence type="predicted"/>
<evidence type="ECO:0000256" key="3">
    <source>
        <dbReference type="ARBA" id="ARBA00023163"/>
    </source>
</evidence>
<name>A0A5D0RJL8_9RHOB</name>